<keyword evidence="3" id="KW-1185">Reference proteome</keyword>
<evidence type="ECO:0000313" key="2">
    <source>
        <dbReference type="EMBL" id="MCZ0857430.1"/>
    </source>
</evidence>
<protein>
    <submittedName>
        <fullName evidence="2">AAA family ATPase</fullName>
    </submittedName>
</protein>
<dbReference type="Pfam" id="PF13521">
    <property type="entry name" value="AAA_28"/>
    <property type="match status" value="1"/>
</dbReference>
<name>A0ABT4I8B5_9ACTO</name>
<dbReference type="SUPFAM" id="SSF52540">
    <property type="entry name" value="P-loop containing nucleoside triphosphate hydrolases"/>
    <property type="match status" value="1"/>
</dbReference>
<dbReference type="Gene3D" id="3.40.50.620">
    <property type="entry name" value="HUPs"/>
    <property type="match status" value="1"/>
</dbReference>
<dbReference type="Proteomes" id="UP001072034">
    <property type="component" value="Unassembled WGS sequence"/>
</dbReference>
<dbReference type="PANTHER" id="PTHR37512:SF1">
    <property type="entry name" value="NADR_TTD14 AAA DOMAIN-CONTAINING PROTEIN"/>
    <property type="match status" value="1"/>
</dbReference>
<sequence length="353" mass="39543">MASVGVLADRFSPLHCGHVAAIVRASTMVDALHVVVATDDAWEWDHLYRNARLHFFPSRYRERWLRAIFRDHPHIRVHAVHHPRTGDEAADRAEGARAITQGVGASITHVFSTGAEDDAASDELYPGAERVLIEPDHRLHPVSSARIRDEGALRHWEMMPTVVRAFMVKKVVLMGPESTGKTVLARNLAMYYNTEYVSEYKRSLLDQVGDNDTLLEDYPRIAMSQYLAVYEARTRARKVLFVDTEALVAQNYSGLYEGFHQRIIDEIARLQDYDLVLYLSPDVPWVDDGTRVFGEEREEADAGLRALLAKHGVEVVEVNGSFARRLDIAVNAVDRLLEAESAGSNGSAGSVPR</sequence>
<accession>A0ABT4I8B5</accession>
<reference evidence="2" key="1">
    <citation type="submission" date="2022-10" db="EMBL/GenBank/DDBJ databases">
        <title>Genome sequence of Actinomyces israelii ATCC 10048.</title>
        <authorList>
            <person name="Watt R.M."/>
            <person name="Tong W.M."/>
        </authorList>
    </citation>
    <scope>NUCLEOTIDE SEQUENCE</scope>
    <source>
        <strain evidence="2">ATCC 10048</strain>
    </source>
</reference>
<dbReference type="EMBL" id="JAPTMY010000008">
    <property type="protein sequence ID" value="MCZ0857430.1"/>
    <property type="molecule type" value="Genomic_DNA"/>
</dbReference>
<dbReference type="InterPro" id="IPR038727">
    <property type="entry name" value="NadR/Ttd14_AAA_dom"/>
</dbReference>
<evidence type="ECO:0000259" key="1">
    <source>
        <dbReference type="Pfam" id="PF13521"/>
    </source>
</evidence>
<dbReference type="SUPFAM" id="SSF52374">
    <property type="entry name" value="Nucleotidylyl transferase"/>
    <property type="match status" value="1"/>
</dbReference>
<dbReference type="InterPro" id="IPR014729">
    <property type="entry name" value="Rossmann-like_a/b/a_fold"/>
</dbReference>
<gene>
    <name evidence="2" type="ORF">OHJ16_05155</name>
</gene>
<evidence type="ECO:0000313" key="3">
    <source>
        <dbReference type="Proteomes" id="UP001072034"/>
    </source>
</evidence>
<feature type="domain" description="NadR/Ttd14 AAA" evidence="1">
    <location>
        <begin position="170"/>
        <end position="325"/>
    </location>
</feature>
<dbReference type="InterPro" id="IPR027417">
    <property type="entry name" value="P-loop_NTPase"/>
</dbReference>
<dbReference type="RefSeq" id="WP_268917022.1">
    <property type="nucleotide sequence ID" value="NZ_JAPTMY010000008.1"/>
</dbReference>
<comment type="caution">
    <text evidence="2">The sequence shown here is derived from an EMBL/GenBank/DDBJ whole genome shotgun (WGS) entry which is preliminary data.</text>
</comment>
<proteinExistence type="predicted"/>
<dbReference type="PANTHER" id="PTHR37512">
    <property type="entry name" value="TRIFUNCTIONAL NAD BIOSYNTHESIS/REGULATOR PROTEIN NADR"/>
    <property type="match status" value="1"/>
</dbReference>
<organism evidence="2 3">
    <name type="scientific">Actinomyces israelii</name>
    <dbReference type="NCBI Taxonomy" id="1659"/>
    <lineage>
        <taxon>Bacteria</taxon>
        <taxon>Bacillati</taxon>
        <taxon>Actinomycetota</taxon>
        <taxon>Actinomycetes</taxon>
        <taxon>Actinomycetales</taxon>
        <taxon>Actinomycetaceae</taxon>
        <taxon>Actinomyces</taxon>
    </lineage>
</organism>
<dbReference type="InterPro" id="IPR052735">
    <property type="entry name" value="NAD_biosynth-regulator"/>
</dbReference>
<dbReference type="Gene3D" id="3.40.50.300">
    <property type="entry name" value="P-loop containing nucleotide triphosphate hydrolases"/>
    <property type="match status" value="1"/>
</dbReference>